<proteinExistence type="predicted"/>
<organism evidence="2 3">
    <name type="scientific">Candidatus Nealsonbacteria bacterium CG08_land_8_20_14_0_20_38_20</name>
    <dbReference type="NCBI Taxonomy" id="1974705"/>
    <lineage>
        <taxon>Bacteria</taxon>
        <taxon>Candidatus Nealsoniibacteriota</taxon>
    </lineage>
</organism>
<protein>
    <submittedName>
        <fullName evidence="2">Uncharacterized protein</fullName>
    </submittedName>
</protein>
<accession>A0A2H0YLV4</accession>
<keyword evidence="1" id="KW-0175">Coiled coil</keyword>
<feature type="coiled-coil region" evidence="1">
    <location>
        <begin position="21"/>
        <end position="48"/>
    </location>
</feature>
<dbReference type="Proteomes" id="UP000230088">
    <property type="component" value="Unassembled WGS sequence"/>
</dbReference>
<comment type="caution">
    <text evidence="2">The sequence shown here is derived from an EMBL/GenBank/DDBJ whole genome shotgun (WGS) entry which is preliminary data.</text>
</comment>
<dbReference type="AlphaFoldDB" id="A0A2H0YLV4"/>
<dbReference type="EMBL" id="PEYD01000035">
    <property type="protein sequence ID" value="PIS39474.1"/>
    <property type="molecule type" value="Genomic_DNA"/>
</dbReference>
<reference evidence="3" key="1">
    <citation type="submission" date="2017-09" db="EMBL/GenBank/DDBJ databases">
        <title>Depth-based differentiation of microbial function through sediment-hosted aquifers and enrichment of novel symbionts in the deep terrestrial subsurface.</title>
        <authorList>
            <person name="Probst A.J."/>
            <person name="Ladd B."/>
            <person name="Jarett J.K."/>
            <person name="Geller-Mcgrath D.E."/>
            <person name="Sieber C.M.K."/>
            <person name="Emerson J.B."/>
            <person name="Anantharaman K."/>
            <person name="Thomas B.C."/>
            <person name="Malmstrom R."/>
            <person name="Stieglmeier M."/>
            <person name="Klingl A."/>
            <person name="Woyke T."/>
            <person name="Ryan C.M."/>
            <person name="Banfield J.F."/>
        </authorList>
    </citation>
    <scope>NUCLEOTIDE SEQUENCE [LARGE SCALE GENOMIC DNA]</scope>
</reference>
<evidence type="ECO:0000313" key="3">
    <source>
        <dbReference type="Proteomes" id="UP000230088"/>
    </source>
</evidence>
<gene>
    <name evidence="2" type="ORF">COT33_01770</name>
</gene>
<sequence>MNKNIIIVVLVVLLIASIGWVLSLQQGKAKLQGQIKTLESEKTVLQTKIDKGLVYAKSLDLLFEPVRRQAGIPIRQNLSEEEWLLGLIEATKATADSKLQNNLNDIKKGGDTASIATVLFMEHAVSAIVDTFK</sequence>
<name>A0A2H0YLV4_9BACT</name>
<evidence type="ECO:0000256" key="1">
    <source>
        <dbReference type="SAM" id="Coils"/>
    </source>
</evidence>
<evidence type="ECO:0000313" key="2">
    <source>
        <dbReference type="EMBL" id="PIS39474.1"/>
    </source>
</evidence>